<dbReference type="InterPro" id="IPR003779">
    <property type="entry name" value="CMD-like"/>
</dbReference>
<sequence>MFSERYITGQKMLQQVDGKSGDAVLESLKDIAPDFARYLLEFPFGDIYSRPGLDLRSREIATVAALTALGNATPQLKVHIAAALHVGLTQEEIIEVIMQMAVYAGFPAALNGLFAAKEVFSAHE</sequence>
<name>A0ABY2PQV3_9ENTR</name>
<dbReference type="PANTHER" id="PTHR33570:SF10">
    <property type="entry name" value="GAMMA-CARBOXYMUCONOLACTONE DECARBOXYLASE"/>
    <property type="match status" value="1"/>
</dbReference>
<evidence type="ECO:0000259" key="1">
    <source>
        <dbReference type="Pfam" id="PF02627"/>
    </source>
</evidence>
<dbReference type="Gene3D" id="1.20.1290.10">
    <property type="entry name" value="AhpD-like"/>
    <property type="match status" value="1"/>
</dbReference>
<organism evidence="2 3">
    <name type="scientific">Citrobacter murliniae</name>
    <dbReference type="NCBI Taxonomy" id="67829"/>
    <lineage>
        <taxon>Bacteria</taxon>
        <taxon>Pseudomonadati</taxon>
        <taxon>Pseudomonadota</taxon>
        <taxon>Gammaproteobacteria</taxon>
        <taxon>Enterobacterales</taxon>
        <taxon>Enterobacteriaceae</taxon>
        <taxon>Citrobacter</taxon>
        <taxon>Citrobacter freundii complex</taxon>
    </lineage>
</organism>
<dbReference type="Pfam" id="PF02627">
    <property type="entry name" value="CMD"/>
    <property type="match status" value="1"/>
</dbReference>
<comment type="caution">
    <text evidence="2">The sequence shown here is derived from an EMBL/GenBank/DDBJ whole genome shotgun (WGS) entry which is preliminary data.</text>
</comment>
<evidence type="ECO:0000313" key="3">
    <source>
        <dbReference type="Proteomes" id="UP000306790"/>
    </source>
</evidence>
<accession>A0ABY2PQV3</accession>
<dbReference type="InterPro" id="IPR029032">
    <property type="entry name" value="AhpD-like"/>
</dbReference>
<keyword evidence="3" id="KW-1185">Reference proteome</keyword>
<dbReference type="PANTHER" id="PTHR33570">
    <property type="entry name" value="4-CARBOXYMUCONOLACTONE DECARBOXYLASE FAMILY PROTEIN"/>
    <property type="match status" value="1"/>
</dbReference>
<dbReference type="EMBL" id="QFVP01000014">
    <property type="protein sequence ID" value="THE35100.1"/>
    <property type="molecule type" value="Genomic_DNA"/>
</dbReference>
<evidence type="ECO:0000313" key="2">
    <source>
        <dbReference type="EMBL" id="THE35100.1"/>
    </source>
</evidence>
<dbReference type="SUPFAM" id="SSF69118">
    <property type="entry name" value="AhpD-like"/>
    <property type="match status" value="1"/>
</dbReference>
<reference evidence="2 3" key="1">
    <citation type="submission" date="2018-05" db="EMBL/GenBank/DDBJ databases">
        <title>Isolation and genomic analyses of lactose-positive bacteria from faecal samples of preterm neonates.</title>
        <authorList>
            <person name="Chen Y."/>
            <person name="Brook T.C."/>
            <person name="O'Neill I."/>
            <person name="Soe C.Z."/>
            <person name="Hall L.J."/>
            <person name="Hoyles L."/>
        </authorList>
    </citation>
    <scope>NUCLEOTIDE SEQUENCE [LARGE SCALE GENOMIC DNA]</scope>
    <source>
        <strain evidence="2 3">P080C CL</strain>
    </source>
</reference>
<dbReference type="InterPro" id="IPR052512">
    <property type="entry name" value="4CMD/NDH-1_regulator"/>
</dbReference>
<feature type="domain" description="Carboxymuconolactone decarboxylase-like" evidence="1">
    <location>
        <begin position="33"/>
        <end position="118"/>
    </location>
</feature>
<proteinExistence type="predicted"/>
<dbReference type="RefSeq" id="WP_045449331.1">
    <property type="nucleotide sequence ID" value="NZ_QFVP01000014.1"/>
</dbReference>
<protein>
    <submittedName>
        <fullName evidence="2">Carboxymuconolactone decarboxylase family protein</fullName>
    </submittedName>
</protein>
<dbReference type="Proteomes" id="UP000306790">
    <property type="component" value="Unassembled WGS sequence"/>
</dbReference>
<gene>
    <name evidence="2" type="ORF">DJ535_19640</name>
</gene>